<dbReference type="Pfam" id="PF04749">
    <property type="entry name" value="PLAC8"/>
    <property type="match status" value="1"/>
</dbReference>
<dbReference type="PANTHER" id="PTHR15907">
    <property type="entry name" value="DUF614 FAMILY PROTEIN-RELATED"/>
    <property type="match status" value="1"/>
</dbReference>
<keyword evidence="2" id="KW-1185">Reference proteome</keyword>
<evidence type="ECO:0000313" key="1">
    <source>
        <dbReference type="EnsemblPlants" id="TraesCS2D02G017100.1"/>
    </source>
</evidence>
<dbReference type="Gramene" id="TraesCLE_scaffold_029348_01G000400.1">
    <property type="protein sequence ID" value="TraesCLE_scaffold_029348_01G000400.1"/>
    <property type="gene ID" value="TraesCLE_scaffold_029348_01G000400"/>
</dbReference>
<dbReference type="AlphaFoldDB" id="A0A3B6D466"/>
<dbReference type="Gramene" id="TraesKAR2D01G0007810.1">
    <property type="protein sequence ID" value="cds.TraesKAR2D01G0007810.1"/>
    <property type="gene ID" value="TraesKAR2D01G0007810"/>
</dbReference>
<dbReference type="Proteomes" id="UP000019116">
    <property type="component" value="Chromosome 2D"/>
</dbReference>
<dbReference type="Gramene" id="TraesCAD_scaffold_018966_01G000300.1">
    <property type="protein sequence ID" value="TraesCAD_scaffold_018966_01G000300.1"/>
    <property type="gene ID" value="TraesCAD_scaffold_018966_01G000300"/>
</dbReference>
<reference evidence="1" key="1">
    <citation type="submission" date="2018-08" db="EMBL/GenBank/DDBJ databases">
        <authorList>
            <person name="Rossello M."/>
        </authorList>
    </citation>
    <scope>NUCLEOTIDE SEQUENCE [LARGE SCALE GENOMIC DNA]</scope>
    <source>
        <strain evidence="1">cv. Chinese Spring</strain>
    </source>
</reference>
<dbReference type="STRING" id="4565.A0A3B6D466"/>
<dbReference type="NCBIfam" id="TIGR01571">
    <property type="entry name" value="A_thal_Cys_rich"/>
    <property type="match status" value="1"/>
</dbReference>
<dbReference type="Gramene" id="TraesRN2D0100035700.1">
    <property type="protein sequence ID" value="TraesRN2D0100035700.1"/>
    <property type="gene ID" value="TraesRN2D0100035700"/>
</dbReference>
<proteinExistence type="predicted"/>
<name>A0A3B6D466_WHEAT</name>
<dbReference type="Gramene" id="TraesNOR2D03G01098080.1">
    <property type="protein sequence ID" value="TraesNOR2D03G01098080.1"/>
    <property type="gene ID" value="TraesNOR2D03G01098080"/>
</dbReference>
<dbReference type="Gramene" id="TraesSTA2D03G01075390.1">
    <property type="protein sequence ID" value="TraesSTA2D03G01075390.1"/>
    <property type="gene ID" value="TraesSTA2D03G01075390"/>
</dbReference>
<accession>A0A3B6D466</accession>
<dbReference type="Gramene" id="TraesWEE_scaffold_010038_01G000600.1">
    <property type="protein sequence ID" value="TraesWEE_scaffold_010038_01G000600.1"/>
    <property type="gene ID" value="TraesWEE_scaffold_010038_01G000600"/>
</dbReference>
<dbReference type="Gramene" id="TraesROB_scaffold_024425_01G000300.1">
    <property type="protein sequence ID" value="TraesROB_scaffold_024425_01G000300.1"/>
    <property type="gene ID" value="TraesROB_scaffold_024425_01G000300"/>
</dbReference>
<dbReference type="Gramene" id="TraesLDM2D03G01088030.1">
    <property type="protein sequence ID" value="TraesLDM2D03G01088030.1"/>
    <property type="gene ID" value="TraesLDM2D03G01088030"/>
</dbReference>
<evidence type="ECO:0000313" key="2">
    <source>
        <dbReference type="Proteomes" id="UP000019116"/>
    </source>
</evidence>
<dbReference type="Gramene" id="TraesMAC2D03G01085710.1">
    <property type="protein sequence ID" value="TraesMAC2D03G01085710.1"/>
    <property type="gene ID" value="TraesMAC2D03G01085710"/>
</dbReference>
<dbReference type="EnsemblPlants" id="TraesCS2D02G017100.1">
    <property type="protein sequence ID" value="TraesCS2D02G017100.1"/>
    <property type="gene ID" value="TraesCS2D02G017100"/>
</dbReference>
<sequence length="135" mass="14337">MAGHRNKVSWSSGLCGCFDDLGGCCLTLFCPCITFGRIAEIVDKGAISCCASGTMHVLQGLGTSAIGSILYHCCDRARLRAEHGLEEKPCADCCTPSAGIVPSARSIASSRVAALTCRRDGMPTWRGWGRLSRPR</sequence>
<organism evidence="1">
    <name type="scientific">Triticum aestivum</name>
    <name type="common">Wheat</name>
    <dbReference type="NCBI Taxonomy" id="4565"/>
    <lineage>
        <taxon>Eukaryota</taxon>
        <taxon>Viridiplantae</taxon>
        <taxon>Streptophyta</taxon>
        <taxon>Embryophyta</taxon>
        <taxon>Tracheophyta</taxon>
        <taxon>Spermatophyta</taxon>
        <taxon>Magnoliopsida</taxon>
        <taxon>Liliopsida</taxon>
        <taxon>Poales</taxon>
        <taxon>Poaceae</taxon>
        <taxon>BOP clade</taxon>
        <taxon>Pooideae</taxon>
        <taxon>Triticodae</taxon>
        <taxon>Triticeae</taxon>
        <taxon>Triticinae</taxon>
        <taxon>Triticum</taxon>
    </lineage>
</organism>
<dbReference type="Gramene" id="TraesCS2D03G0032100.1">
    <property type="protein sequence ID" value="TraesCS2D03G0032100.1.CDS"/>
    <property type="gene ID" value="TraesCS2D03G0032100"/>
</dbReference>
<dbReference type="Gramene" id="TraesJUL2D03G01091190.1">
    <property type="protein sequence ID" value="TraesJUL2D03G01091190.1"/>
    <property type="gene ID" value="TraesJUL2D03G01091190"/>
</dbReference>
<reference evidence="1" key="2">
    <citation type="submission" date="2018-10" db="UniProtKB">
        <authorList>
            <consortium name="EnsemblPlants"/>
        </authorList>
    </citation>
    <scope>IDENTIFICATION</scope>
</reference>
<dbReference type="OrthoDB" id="1045822at2759"/>
<dbReference type="InterPro" id="IPR006461">
    <property type="entry name" value="PLAC_motif_containing"/>
</dbReference>
<dbReference type="Gramene" id="TraesCS2D02G017100.1">
    <property type="protein sequence ID" value="TraesCS2D02G017100.1"/>
    <property type="gene ID" value="TraesCS2D02G017100"/>
</dbReference>
<protein>
    <submittedName>
        <fullName evidence="1">Uncharacterized protein</fullName>
    </submittedName>
</protein>